<feature type="chain" id="PRO_5014755769" evidence="1">
    <location>
        <begin position="24"/>
        <end position="399"/>
    </location>
</feature>
<dbReference type="AlphaFoldDB" id="A0A2N3PN19"/>
<evidence type="ECO:0000313" key="3">
    <source>
        <dbReference type="Proteomes" id="UP000233293"/>
    </source>
</evidence>
<name>A0A2N3PN19_9PROT</name>
<accession>A0A2N3PN19</accession>
<dbReference type="Proteomes" id="UP000233293">
    <property type="component" value="Unassembled WGS sequence"/>
</dbReference>
<proteinExistence type="predicted"/>
<dbReference type="InterPro" id="IPR011486">
    <property type="entry name" value="BBP2"/>
</dbReference>
<reference evidence="3" key="1">
    <citation type="submission" date="2017-12" db="EMBL/GenBank/DDBJ databases">
        <title>Draft genome sequence of Telmatospirillum siberiense 26-4b1T, an acidotolerant peatland alphaproteobacterium potentially involved in sulfur cycling.</title>
        <authorList>
            <person name="Hausmann B."/>
            <person name="Pjevac P."/>
            <person name="Schreck K."/>
            <person name="Herbold C.W."/>
            <person name="Daims H."/>
            <person name="Wagner M."/>
            <person name="Pester M."/>
            <person name="Loy A."/>
        </authorList>
    </citation>
    <scope>NUCLEOTIDE SEQUENCE [LARGE SCALE GENOMIC DNA]</scope>
    <source>
        <strain evidence="3">26-4b1</strain>
    </source>
</reference>
<protein>
    <submittedName>
        <fullName evidence="2">Porin</fullName>
    </submittedName>
</protein>
<keyword evidence="3" id="KW-1185">Reference proteome</keyword>
<sequence length="399" mass="41954">MKRTLFAGVAAIALSGASFPAWAEETPAAAPDAGPTALSQPAMTGPIAANPNPFSFDAGPAGTIYVSGILSGFGQIQTNHASGDHHNQTDITNGQAIVQKTDGLFQFYVQAGTYSLPSLGTPYMRSSKTVDNFYGAVPVAYAKVAPNDSLSIQAGKLTTLIGGEYTFSVENMNINRGLLWNQENAVTRGVQGNYTVGPLAFSLQWTDGFYSDQLKWLTGSATYTIDPANSVAFVGGGNFDESGVQSTATPLAQNNSQIYNVLYTYNADPITIAPYIQYSYVPKNVSLGITHDGSTIGGALLAKYSFGSETPLNGVSLPIRFEYISSSGSASDGTPNLLYGAGSDAWSITFTPTYQYKLFFARAEAAYVGTIDATSGSAFGGTGTKKSQARLTLETGIVF</sequence>
<feature type="signal peptide" evidence="1">
    <location>
        <begin position="1"/>
        <end position="23"/>
    </location>
</feature>
<dbReference type="Pfam" id="PF07642">
    <property type="entry name" value="BBP2"/>
    <property type="match status" value="1"/>
</dbReference>
<keyword evidence="1" id="KW-0732">Signal</keyword>
<evidence type="ECO:0000313" key="2">
    <source>
        <dbReference type="EMBL" id="PKU21784.1"/>
    </source>
</evidence>
<gene>
    <name evidence="2" type="ORF">CWS72_25060</name>
</gene>
<comment type="caution">
    <text evidence="2">The sequence shown here is derived from an EMBL/GenBank/DDBJ whole genome shotgun (WGS) entry which is preliminary data.</text>
</comment>
<dbReference type="OrthoDB" id="5651975at2"/>
<organism evidence="2 3">
    <name type="scientific">Telmatospirillum siberiense</name>
    <dbReference type="NCBI Taxonomy" id="382514"/>
    <lineage>
        <taxon>Bacteria</taxon>
        <taxon>Pseudomonadati</taxon>
        <taxon>Pseudomonadota</taxon>
        <taxon>Alphaproteobacteria</taxon>
        <taxon>Rhodospirillales</taxon>
        <taxon>Rhodospirillaceae</taxon>
        <taxon>Telmatospirillum</taxon>
    </lineage>
</organism>
<dbReference type="RefSeq" id="WP_101253394.1">
    <property type="nucleotide sequence ID" value="NZ_PIUM01000044.1"/>
</dbReference>
<dbReference type="EMBL" id="PIUM01000044">
    <property type="protein sequence ID" value="PKU21784.1"/>
    <property type="molecule type" value="Genomic_DNA"/>
</dbReference>
<evidence type="ECO:0000256" key="1">
    <source>
        <dbReference type="SAM" id="SignalP"/>
    </source>
</evidence>